<dbReference type="FunFam" id="1.50.10.20:FF:000034">
    <property type="entry name" value="CAAX geranylgeranyltransferase beta subunit"/>
    <property type="match status" value="1"/>
</dbReference>
<gene>
    <name evidence="9" type="primary">CDC43</name>
    <name evidence="9" type="ORF">SPAR_G00960</name>
</gene>
<reference evidence="9" key="1">
    <citation type="journal article" date="2017" name="Nat. Genet.">
        <title>Contrasting evolutionary genome dynamics between domesticated and wild yeasts.</title>
        <authorList>
            <person name="Yue J.X."/>
            <person name="Li J."/>
            <person name="Aigrain L."/>
            <person name="Hallin J."/>
            <person name="Persson K."/>
            <person name="Oliver K."/>
            <person name="Bergstrom A."/>
            <person name="Coupland P."/>
            <person name="Warringer J."/>
            <person name="Lagomarsino M.C."/>
            <person name="Fischer G."/>
            <person name="Durbin R."/>
            <person name="Liti G."/>
        </authorList>
    </citation>
    <scope>NUCLEOTIDE SEQUENCE</scope>
    <source>
        <strain evidence="9">CBS432</strain>
    </source>
</reference>
<dbReference type="PANTHER" id="PTHR11774:SF4">
    <property type="entry name" value="GERANYLGERANYL TRANSFERASE TYPE-1 SUBUNIT BETA"/>
    <property type="match status" value="1"/>
</dbReference>
<evidence type="ECO:0000313" key="9">
    <source>
        <dbReference type="RefSeq" id="XP_033766218.1"/>
    </source>
</evidence>
<dbReference type="KEGG" id="spao:SPAR_G00960"/>
<dbReference type="Gene3D" id="1.50.10.20">
    <property type="match status" value="1"/>
</dbReference>
<evidence type="ECO:0000256" key="3">
    <source>
        <dbReference type="ARBA" id="ARBA00022602"/>
    </source>
</evidence>
<reference evidence="9" key="2">
    <citation type="submission" date="2020-01" db="EMBL/GenBank/DDBJ databases">
        <title>Population-level Yeast Reference Genomes.</title>
        <authorList>
            <person name="Yue J.-X."/>
        </authorList>
    </citation>
    <scope>NUCLEOTIDE SEQUENCE</scope>
    <source>
        <strain evidence="9">CBS432</strain>
    </source>
</reference>
<evidence type="ECO:0000256" key="4">
    <source>
        <dbReference type="ARBA" id="ARBA00022679"/>
    </source>
</evidence>
<keyword evidence="6" id="KW-0677">Repeat</keyword>
<proteinExistence type="inferred from homology"/>
<keyword evidence="3" id="KW-0637">Prenyltransferase</keyword>
<feature type="domain" description="Prenyltransferase alpha-alpha toroid" evidence="8">
    <location>
        <begin position="13"/>
        <end position="355"/>
    </location>
</feature>
<dbReference type="InterPro" id="IPR008930">
    <property type="entry name" value="Terpenoid_cyclase/PrenylTrfase"/>
</dbReference>
<accession>A0A8B8UR48</accession>
<evidence type="ECO:0000259" key="8">
    <source>
        <dbReference type="Pfam" id="PF00432"/>
    </source>
</evidence>
<evidence type="ECO:0000256" key="2">
    <source>
        <dbReference type="ARBA" id="ARBA00010497"/>
    </source>
</evidence>
<keyword evidence="5" id="KW-0479">Metal-binding</keyword>
<sequence>MNQVTNDSRSVVTKKHRKFFERHLQLLPSSHQGHDVNRMAIIFYSIVGLSIFDVNVPAKYGHHLGWMRKHYIKKVLDDTNNTVISGFVGSLVMDIPHATTINLPNTLFALLSMIMLKDYEYFETILDKESLLRFVSRCQLSARGSFVSCLDYKTNYRSSVDSDDLRFCYIAVAILYICGCRSKEDFDRYIDTEKLLGYIMSQQCSNGAFGAHHEPHSGYTSCALSTLSLLSSLGRLSDKFKEDTITWLLHRQVSSHGCMKLESDLNASYDQSDDGGFQGRENKFADTCYAFWCLNSLQLLTKDWKVLCQTELTTNYLLDRTQKSLTGGFSKNDEEDADLYHSCLGSAALALIEGKFNGELCIPQQIFNDFDKRCHSSANSLKENLI</sequence>
<evidence type="ECO:0000256" key="7">
    <source>
        <dbReference type="ARBA" id="ARBA00022833"/>
    </source>
</evidence>
<dbReference type="InterPro" id="IPR001330">
    <property type="entry name" value="Prenyltrans"/>
</dbReference>
<dbReference type="GeneID" id="54630490"/>
<evidence type="ECO:0000256" key="5">
    <source>
        <dbReference type="ARBA" id="ARBA00022723"/>
    </source>
</evidence>
<dbReference type="RefSeq" id="XP_033766218.1">
    <property type="nucleotide sequence ID" value="XM_033910327.1"/>
</dbReference>
<dbReference type="PANTHER" id="PTHR11774">
    <property type="entry name" value="GERANYLGERANYL TRANSFERASE TYPE BETA SUBUNIT"/>
    <property type="match status" value="1"/>
</dbReference>
<evidence type="ECO:0000256" key="1">
    <source>
        <dbReference type="ARBA" id="ARBA00001947"/>
    </source>
</evidence>
<reference evidence="9" key="4">
    <citation type="submission" date="2025-08" db="UniProtKB">
        <authorList>
            <consortium name="RefSeq"/>
        </authorList>
    </citation>
    <scope>IDENTIFICATION</scope>
    <source>
        <strain evidence="9">CBS432</strain>
    </source>
</reference>
<dbReference type="GO" id="GO:0005953">
    <property type="term" value="C:CAAX-protein geranylgeranyltransferase complex"/>
    <property type="evidence" value="ECO:0007669"/>
    <property type="project" value="TreeGrafter"/>
</dbReference>
<dbReference type="GO" id="GO:0046872">
    <property type="term" value="F:metal ion binding"/>
    <property type="evidence" value="ECO:0007669"/>
    <property type="project" value="UniProtKB-KW"/>
</dbReference>
<dbReference type="SUPFAM" id="SSF48239">
    <property type="entry name" value="Terpenoid cyclases/Protein prenyltransferases"/>
    <property type="match status" value="1"/>
</dbReference>
<dbReference type="InterPro" id="IPR045089">
    <property type="entry name" value="PGGT1B-like"/>
</dbReference>
<dbReference type="OrthoDB" id="24893at2759"/>
<evidence type="ECO:0000256" key="6">
    <source>
        <dbReference type="ARBA" id="ARBA00022737"/>
    </source>
</evidence>
<comment type="similarity">
    <text evidence="2">Belongs to the protein prenyltransferase subunit beta family.</text>
</comment>
<dbReference type="GO" id="GO:0004662">
    <property type="term" value="F:CAAX-protein geranylgeranyltransferase activity"/>
    <property type="evidence" value="ECO:0007669"/>
    <property type="project" value="TreeGrafter"/>
</dbReference>
<dbReference type="Pfam" id="PF00432">
    <property type="entry name" value="Prenyltrans"/>
    <property type="match status" value="1"/>
</dbReference>
<keyword evidence="7" id="KW-0862">Zinc</keyword>
<organism evidence="9">
    <name type="scientific">Saccharomyces paradoxus</name>
    <name type="common">Yeast</name>
    <name type="synonym">Saccharomyces douglasii</name>
    <dbReference type="NCBI Taxonomy" id="27291"/>
    <lineage>
        <taxon>Eukaryota</taxon>
        <taxon>Fungi</taxon>
        <taxon>Dikarya</taxon>
        <taxon>Ascomycota</taxon>
        <taxon>Saccharomycotina</taxon>
        <taxon>Saccharomycetes</taxon>
        <taxon>Saccharomycetales</taxon>
        <taxon>Saccharomycetaceae</taxon>
        <taxon>Saccharomyces</taxon>
    </lineage>
</organism>
<keyword evidence="4" id="KW-0808">Transferase</keyword>
<reference evidence="9" key="3">
    <citation type="submission" date="2025-07" db="EMBL/GenBank/DDBJ databases">
        <authorList>
            <consortium name="NCBI Genome Project"/>
        </authorList>
    </citation>
    <scope>NUCLEOTIDE SEQUENCE</scope>
    <source>
        <strain evidence="9">CBS432</strain>
    </source>
</reference>
<protein>
    <submittedName>
        <fullName evidence="9">Protein geranylgeranyltransferase type I subunit CDC43</fullName>
    </submittedName>
</protein>
<dbReference type="VEuPathDB" id="FungiDB:SPAR_G00960"/>
<dbReference type="AlphaFoldDB" id="A0A8B8UR48"/>
<comment type="cofactor">
    <cofactor evidence="1">
        <name>Zn(2+)</name>
        <dbReference type="ChEBI" id="CHEBI:29105"/>
    </cofactor>
</comment>
<name>A0A8B8UR48_SACPA</name>